<dbReference type="SUPFAM" id="SSF52058">
    <property type="entry name" value="L domain-like"/>
    <property type="match status" value="1"/>
</dbReference>
<keyword evidence="6" id="KW-1185">Reference proteome</keyword>
<dbReference type="GO" id="GO:0005524">
    <property type="term" value="F:ATP binding"/>
    <property type="evidence" value="ECO:0007669"/>
    <property type="project" value="UniProtKB-KW"/>
</dbReference>
<evidence type="ECO:0000313" key="5">
    <source>
        <dbReference type="EMBL" id="TYK51202.1"/>
    </source>
</evidence>
<dbReference type="Proteomes" id="UP000323505">
    <property type="component" value="Unassembled WGS sequence"/>
</dbReference>
<feature type="region of interest" description="Disordered" evidence="3">
    <location>
        <begin position="228"/>
        <end position="247"/>
    </location>
</feature>
<organism evidence="5 6">
    <name type="scientific">Actinomadura decatromicini</name>
    <dbReference type="NCBI Taxonomy" id="2604572"/>
    <lineage>
        <taxon>Bacteria</taxon>
        <taxon>Bacillati</taxon>
        <taxon>Actinomycetota</taxon>
        <taxon>Actinomycetes</taxon>
        <taxon>Streptosporangiales</taxon>
        <taxon>Thermomonosporaceae</taxon>
        <taxon>Actinomadura</taxon>
    </lineage>
</organism>
<dbReference type="InterPro" id="IPR007111">
    <property type="entry name" value="NACHT_NTPase"/>
</dbReference>
<dbReference type="AlphaFoldDB" id="A0A5D3FT53"/>
<dbReference type="InterPro" id="IPR027417">
    <property type="entry name" value="P-loop_NTPase"/>
</dbReference>
<keyword evidence="1" id="KW-0547">Nucleotide-binding</keyword>
<sequence length="941" mass="103923">MDVPIGPLAAAVVKPLIGKLMPAPLPGAGLADQIGFKGRGVLSRGDARTIVAREVRRLAGKMARVVTEEHPDLRLQDDGDAVVEAVARTLMALGDVTWETLHDVYADPDRLAAAMTEAAHDPAQGLSERGRRLYELMVGPCATQIVEYFTRNPEFTARTLLEIFRKLGELDERLPGGDRVTLSFEERYRALLSRRHRNTRLFGLALPEEDVEYPLDTAYVELSTRVRTDRGTKSADGGERQTTARGRPFESLLATSSRVLLIGSAGAGKSTLLKMLTLNLCRDRLPEQLQSWRDVVPFPLRLRQFLRNGDLDLPAPESFPVQAVRMLQGTIPDGWASDLLRGGRAAVLLDGLDEVPSRCRRAVLDWLRELEEAFPDARFVVTSRPAGELDEEQRVLRRRGYVTTTLDPMTPLQVDRFIDRWYGSARVVSADADDRPDPRVALKKALFKRRDLSRLATNPLLCSVLCALNRVRSAELPRGRIALYRAALEMLLENLDRERGVPEDTVTLTYVQSEAFLANMAMWMTHNFRRTIPERDALNLIEDLLPSVRVHFPDADGHPGGHPGAYPGGHTGGHTGGQGAAALVLRRLVERSGVLQFDGDLMEFCHPSFQDYLAGIEVFRKNYVDELLRNADDPLFQDVLIMVVGQQQREDQRQRLILQGLVSRAEKRGGSTEARRLWLLAAACIADVDIVDPELSERIRSKTRGLLPPRNADEAASLAAAGEFVLDLLAEAIDGRPPRGEQAAATVLTIRLVGGPQTLGMLKRFREHHNETVRAEVVRAWYDSQTPEAFAAEVLAGMDLTGIPVAVQDPAYLPHLASVSRLTHLEVSCALADAAELAPLRTLRVLDLSGTSVRDLGPLAGLTRLEELSLVDAPVVDVSPLAKLTKLRSIDLEGTRVRDVSPLAKLTALEDLNIARTHVESTHMLKSLPRLLIRGRSGTSE</sequence>
<dbReference type="RefSeq" id="WP_148759027.1">
    <property type="nucleotide sequence ID" value="NZ_VSRQ01000002.1"/>
</dbReference>
<name>A0A5D3FT53_9ACTN</name>
<dbReference type="Pfam" id="PF05729">
    <property type="entry name" value="NACHT"/>
    <property type="match status" value="1"/>
</dbReference>
<reference evidence="5 6" key="1">
    <citation type="submission" date="2019-08" db="EMBL/GenBank/DDBJ databases">
        <title>Actinomadura sp. nov. CYP1-5 isolated from mountain soil.</title>
        <authorList>
            <person name="Songsumanus A."/>
            <person name="Kuncharoen N."/>
            <person name="Kudo T."/>
            <person name="Yuki M."/>
            <person name="Igarashi Y."/>
            <person name="Tanasupawat S."/>
        </authorList>
    </citation>
    <scope>NUCLEOTIDE SEQUENCE [LARGE SCALE GENOMIC DNA]</scope>
    <source>
        <strain evidence="5 6">CYP1-5</strain>
    </source>
</reference>
<evidence type="ECO:0000256" key="1">
    <source>
        <dbReference type="ARBA" id="ARBA00022741"/>
    </source>
</evidence>
<dbReference type="PRINTS" id="PR00364">
    <property type="entry name" value="DISEASERSIST"/>
</dbReference>
<comment type="caution">
    <text evidence="5">The sequence shown here is derived from an EMBL/GenBank/DDBJ whole genome shotgun (WGS) entry which is preliminary data.</text>
</comment>
<evidence type="ECO:0000256" key="2">
    <source>
        <dbReference type="ARBA" id="ARBA00022840"/>
    </source>
</evidence>
<gene>
    <name evidence="5" type="ORF">FXF68_12330</name>
</gene>
<evidence type="ECO:0000256" key="3">
    <source>
        <dbReference type="SAM" id="MobiDB-lite"/>
    </source>
</evidence>
<dbReference type="Gene3D" id="3.80.10.10">
    <property type="entry name" value="Ribonuclease Inhibitor"/>
    <property type="match status" value="1"/>
</dbReference>
<evidence type="ECO:0000313" key="6">
    <source>
        <dbReference type="Proteomes" id="UP000323505"/>
    </source>
</evidence>
<dbReference type="PROSITE" id="PS50837">
    <property type="entry name" value="NACHT"/>
    <property type="match status" value="1"/>
</dbReference>
<dbReference type="InterPro" id="IPR032675">
    <property type="entry name" value="LRR_dom_sf"/>
</dbReference>
<keyword evidence="2" id="KW-0067">ATP-binding</keyword>
<dbReference type="Pfam" id="PF22733">
    <property type="entry name" value="NNH1"/>
    <property type="match status" value="1"/>
</dbReference>
<dbReference type="InterPro" id="IPR054547">
    <property type="entry name" value="NNH1"/>
</dbReference>
<dbReference type="PANTHER" id="PTHR46844">
    <property type="entry name" value="SLR5058 PROTEIN"/>
    <property type="match status" value="1"/>
</dbReference>
<proteinExistence type="predicted"/>
<dbReference type="PANTHER" id="PTHR46844:SF1">
    <property type="entry name" value="SLR5058 PROTEIN"/>
    <property type="match status" value="1"/>
</dbReference>
<feature type="domain" description="NACHT" evidence="4">
    <location>
        <begin position="257"/>
        <end position="620"/>
    </location>
</feature>
<dbReference type="SUPFAM" id="SSF52540">
    <property type="entry name" value="P-loop containing nucleoside triphosphate hydrolases"/>
    <property type="match status" value="1"/>
</dbReference>
<dbReference type="EMBL" id="VSRQ01000002">
    <property type="protein sequence ID" value="TYK51202.1"/>
    <property type="molecule type" value="Genomic_DNA"/>
</dbReference>
<evidence type="ECO:0000259" key="4">
    <source>
        <dbReference type="PROSITE" id="PS50837"/>
    </source>
</evidence>
<dbReference type="Gene3D" id="3.40.50.300">
    <property type="entry name" value="P-loop containing nucleotide triphosphate hydrolases"/>
    <property type="match status" value="1"/>
</dbReference>
<protein>
    <submittedName>
        <fullName evidence="5">NACHT domain-containing protein</fullName>
    </submittedName>
</protein>
<feature type="compositionally biased region" description="Basic and acidic residues" evidence="3">
    <location>
        <begin position="228"/>
        <end position="239"/>
    </location>
</feature>
<accession>A0A5D3FT53</accession>